<dbReference type="InterPro" id="IPR036962">
    <property type="entry name" value="Glyco_hydro_3_N_sf"/>
</dbReference>
<evidence type="ECO:0000256" key="2">
    <source>
        <dbReference type="ARBA" id="ARBA00005336"/>
    </source>
</evidence>
<dbReference type="InterPro" id="IPR050226">
    <property type="entry name" value="NagZ_Beta-hexosaminidase"/>
</dbReference>
<evidence type="ECO:0000256" key="3">
    <source>
        <dbReference type="ARBA" id="ARBA00012663"/>
    </source>
</evidence>
<dbReference type="AlphaFoldDB" id="A0A6N2ZGV2"/>
<dbReference type="InterPro" id="IPR001764">
    <property type="entry name" value="Glyco_hydro_3_N"/>
</dbReference>
<evidence type="ECO:0000313" key="8">
    <source>
        <dbReference type="EMBL" id="VYT77317.1"/>
    </source>
</evidence>
<dbReference type="EC" id="3.2.1.52" evidence="3"/>
<dbReference type="GO" id="GO:0009254">
    <property type="term" value="P:peptidoglycan turnover"/>
    <property type="evidence" value="ECO:0007669"/>
    <property type="project" value="TreeGrafter"/>
</dbReference>
<evidence type="ECO:0000256" key="5">
    <source>
        <dbReference type="ARBA" id="ARBA00023295"/>
    </source>
</evidence>
<protein>
    <recommendedName>
        <fullName evidence="3">beta-N-acetylhexosaminidase</fullName>
        <ecNumber evidence="3">3.2.1.52</ecNumber>
    </recommendedName>
</protein>
<comment type="similarity">
    <text evidence="2">Belongs to the glycosyl hydrolase 3 family.</text>
</comment>
<dbReference type="PROSITE" id="PS51257">
    <property type="entry name" value="PROKAR_LIPOPROTEIN"/>
    <property type="match status" value="1"/>
</dbReference>
<comment type="catalytic activity">
    <reaction evidence="1">
        <text>Hydrolysis of terminal non-reducing N-acetyl-D-hexosamine residues in N-acetyl-beta-D-hexosaminides.</text>
        <dbReference type="EC" id="3.2.1.52"/>
    </reaction>
</comment>
<dbReference type="RefSeq" id="WP_156704130.1">
    <property type="nucleotide sequence ID" value="NZ_CACRUX010000013.1"/>
</dbReference>
<gene>
    <name evidence="8" type="primary">ybbD</name>
    <name evidence="8" type="ORF">VRLFYP33_00495</name>
</gene>
<dbReference type="SUPFAM" id="SSF51445">
    <property type="entry name" value="(Trans)glycosidases"/>
    <property type="match status" value="1"/>
</dbReference>
<keyword evidence="8" id="KW-0449">Lipoprotein</keyword>
<dbReference type="PANTHER" id="PTHR30480:SF13">
    <property type="entry name" value="BETA-HEXOSAMINIDASE"/>
    <property type="match status" value="1"/>
</dbReference>
<organism evidence="8">
    <name type="scientific">Veillonella ratti</name>
    <dbReference type="NCBI Taxonomy" id="103892"/>
    <lineage>
        <taxon>Bacteria</taxon>
        <taxon>Bacillati</taxon>
        <taxon>Bacillota</taxon>
        <taxon>Negativicutes</taxon>
        <taxon>Veillonellales</taxon>
        <taxon>Veillonellaceae</taxon>
        <taxon>Veillonella</taxon>
    </lineage>
</organism>
<keyword evidence="5" id="KW-0326">Glycosidase</keyword>
<evidence type="ECO:0000256" key="1">
    <source>
        <dbReference type="ARBA" id="ARBA00001231"/>
    </source>
</evidence>
<proteinExistence type="inferred from homology"/>
<feature type="chain" id="PRO_5038820649" description="beta-N-acetylhexosaminidase" evidence="6">
    <location>
        <begin position="25"/>
        <end position="385"/>
    </location>
</feature>
<dbReference type="EMBL" id="CACRUX010000013">
    <property type="protein sequence ID" value="VYT77317.1"/>
    <property type="molecule type" value="Genomic_DNA"/>
</dbReference>
<dbReference type="InterPro" id="IPR017853">
    <property type="entry name" value="GH"/>
</dbReference>
<reference evidence="8" key="1">
    <citation type="submission" date="2019-11" db="EMBL/GenBank/DDBJ databases">
        <authorList>
            <person name="Feng L."/>
        </authorList>
    </citation>
    <scope>NUCLEOTIDE SEQUENCE</scope>
    <source>
        <strain evidence="8">VrattiLFYP33</strain>
    </source>
</reference>
<accession>A0A6N2ZGV2</accession>
<evidence type="ECO:0000256" key="4">
    <source>
        <dbReference type="ARBA" id="ARBA00022801"/>
    </source>
</evidence>
<feature type="signal peptide" evidence="6">
    <location>
        <begin position="1"/>
        <end position="24"/>
    </location>
</feature>
<dbReference type="Pfam" id="PF00933">
    <property type="entry name" value="Glyco_hydro_3"/>
    <property type="match status" value="1"/>
</dbReference>
<dbReference type="Gene3D" id="3.20.20.300">
    <property type="entry name" value="Glycoside hydrolase, family 3, N-terminal domain"/>
    <property type="match status" value="1"/>
</dbReference>
<dbReference type="GO" id="GO:0005975">
    <property type="term" value="P:carbohydrate metabolic process"/>
    <property type="evidence" value="ECO:0007669"/>
    <property type="project" value="InterPro"/>
</dbReference>
<dbReference type="PANTHER" id="PTHR30480">
    <property type="entry name" value="BETA-HEXOSAMINIDASE-RELATED"/>
    <property type="match status" value="1"/>
</dbReference>
<evidence type="ECO:0000259" key="7">
    <source>
        <dbReference type="Pfam" id="PF00933"/>
    </source>
</evidence>
<evidence type="ECO:0000256" key="6">
    <source>
        <dbReference type="SAM" id="SignalP"/>
    </source>
</evidence>
<sequence length="385" mass="42090">MKGRKGLKRLGFLMALLMALVVMAGCGSDTKPQAKEEIWQKTDLTAEQKVDSLLESMSDEEKVGQLILFGMQGTQVNDDVRYMLSEYKMGGIILFDRNMESKEQVAALIQDLQKAARQSEKAPLFVAIDQEGGWVARLSSELVKVPAAEQLGQGTPAEAAKLALESGKELKSLGFNVNFAPVADLGLADERSYGTTAAEVIPFVKAVGNAYHEAGLIYSLKHFPGIGRTVTDLHKEGNTIDASADELWATDLKPFETIIQSVNNDDYMVMVSHAVYSNLDDTMPASLSKVIMQDFLRQKLGYKGVIITDDMEMGAVANHYSFGGMSVKAVNAGVDIVLIGQEYNHAIEGYNAILKAVRSGDISKDRLNDAVRHILMLKISHNLAW</sequence>
<feature type="domain" description="Glycoside hydrolase family 3 N-terminal" evidence="7">
    <location>
        <begin position="60"/>
        <end position="376"/>
    </location>
</feature>
<keyword evidence="6" id="KW-0732">Signal</keyword>
<dbReference type="GO" id="GO:0004563">
    <property type="term" value="F:beta-N-acetylhexosaminidase activity"/>
    <property type="evidence" value="ECO:0007669"/>
    <property type="project" value="UniProtKB-EC"/>
</dbReference>
<name>A0A6N2ZGV2_9FIRM</name>
<keyword evidence="4" id="KW-0378">Hydrolase</keyword>